<dbReference type="AlphaFoldDB" id="E1ZTG3"/>
<feature type="region of interest" description="Disordered" evidence="3">
    <location>
        <begin position="298"/>
        <end position="395"/>
    </location>
</feature>
<feature type="region of interest" description="Disordered" evidence="3">
    <location>
        <begin position="1"/>
        <end position="64"/>
    </location>
</feature>
<dbReference type="Gene3D" id="2.60.120.920">
    <property type="match status" value="1"/>
</dbReference>
<dbReference type="eggNOG" id="KOG2626">
    <property type="taxonomic scope" value="Eukaryota"/>
</dbReference>
<dbReference type="PANTHER" id="PTHR10598:SF0">
    <property type="entry name" value="SET1_ASH2 HISTONE METHYLTRANSFERASE COMPLEX SUBUNIT ASH2"/>
    <property type="match status" value="1"/>
</dbReference>
<dbReference type="InterPro" id="IPR001870">
    <property type="entry name" value="B30.2/SPRY"/>
</dbReference>
<gene>
    <name evidence="5" type="ORF">CHLNCDRAFT_141720</name>
</gene>
<feature type="compositionally biased region" description="Pro residues" evidence="3">
    <location>
        <begin position="1"/>
        <end position="10"/>
    </location>
</feature>
<dbReference type="GO" id="GO:0000976">
    <property type="term" value="F:transcription cis-regulatory region binding"/>
    <property type="evidence" value="ECO:0007669"/>
    <property type="project" value="TreeGrafter"/>
</dbReference>
<dbReference type="STRING" id="554065.E1ZTG3"/>
<keyword evidence="6" id="KW-1185">Reference proteome</keyword>
<feature type="compositionally biased region" description="Low complexity" evidence="3">
    <location>
        <begin position="319"/>
        <end position="352"/>
    </location>
</feature>
<feature type="compositionally biased region" description="Low complexity" evidence="3">
    <location>
        <begin position="370"/>
        <end position="395"/>
    </location>
</feature>
<dbReference type="PROSITE" id="PS50188">
    <property type="entry name" value="B302_SPRY"/>
    <property type="match status" value="1"/>
</dbReference>
<dbReference type="InParanoid" id="E1ZTG3"/>
<evidence type="ECO:0000256" key="3">
    <source>
        <dbReference type="SAM" id="MobiDB-lite"/>
    </source>
</evidence>
<protein>
    <recommendedName>
        <fullName evidence="4">B30.2/SPRY domain-containing protein</fullName>
    </recommendedName>
</protein>
<dbReference type="KEGG" id="cvr:CHLNCDRAFT_141720"/>
<evidence type="ECO:0000313" key="6">
    <source>
        <dbReference type="Proteomes" id="UP000008141"/>
    </source>
</evidence>
<feature type="compositionally biased region" description="Basic and acidic residues" evidence="3">
    <location>
        <begin position="356"/>
        <end position="368"/>
    </location>
</feature>
<evidence type="ECO:0000256" key="1">
    <source>
        <dbReference type="ARBA" id="ARBA00004123"/>
    </source>
</evidence>
<dbReference type="PANTHER" id="PTHR10598">
    <property type="entry name" value="SET1/ASH2 HISTONE METHYLTRANSFERASE COMPLEX SUBUNIT ASH2"/>
    <property type="match status" value="1"/>
</dbReference>
<dbReference type="InterPro" id="IPR043136">
    <property type="entry name" value="B30.2/SPRY_sf"/>
</dbReference>
<name>E1ZTG3_CHLVA</name>
<feature type="domain" description="B30.2/SPRY" evidence="4">
    <location>
        <begin position="79"/>
        <end position="298"/>
    </location>
</feature>
<proteinExistence type="predicted"/>
<accession>E1ZTG3</accession>
<dbReference type="InterPro" id="IPR003877">
    <property type="entry name" value="SPRY_dom"/>
</dbReference>
<evidence type="ECO:0000259" key="4">
    <source>
        <dbReference type="PROSITE" id="PS50188"/>
    </source>
</evidence>
<evidence type="ECO:0000256" key="2">
    <source>
        <dbReference type="ARBA" id="ARBA00023242"/>
    </source>
</evidence>
<dbReference type="EMBL" id="GL433871">
    <property type="protein sequence ID" value="EFN50897.1"/>
    <property type="molecule type" value="Genomic_DNA"/>
</dbReference>
<comment type="subcellular location">
    <subcellularLocation>
        <location evidence="1">Nucleus</location>
    </subcellularLocation>
</comment>
<dbReference type="InterPro" id="IPR037353">
    <property type="entry name" value="ASH2"/>
</dbReference>
<dbReference type="SUPFAM" id="SSF49899">
    <property type="entry name" value="Concanavalin A-like lectins/glucanases"/>
    <property type="match status" value="1"/>
</dbReference>
<dbReference type="OrthoDB" id="10266026at2759"/>
<dbReference type="Proteomes" id="UP000008141">
    <property type="component" value="Unassembled WGS sequence"/>
</dbReference>
<dbReference type="CDD" id="cd12872">
    <property type="entry name" value="SPRY_Ash2"/>
    <property type="match status" value="1"/>
</dbReference>
<evidence type="ECO:0000313" key="5">
    <source>
        <dbReference type="EMBL" id="EFN50897.1"/>
    </source>
</evidence>
<dbReference type="GO" id="GO:0048188">
    <property type="term" value="C:Set1C/COMPASS complex"/>
    <property type="evidence" value="ECO:0007669"/>
    <property type="project" value="InterPro"/>
</dbReference>
<dbReference type="FunCoup" id="E1ZTG3">
    <property type="interactions" value="236"/>
</dbReference>
<dbReference type="SMART" id="SM00449">
    <property type="entry name" value="SPRY"/>
    <property type="match status" value="1"/>
</dbReference>
<organism evidence="6">
    <name type="scientific">Chlorella variabilis</name>
    <name type="common">Green alga</name>
    <dbReference type="NCBI Taxonomy" id="554065"/>
    <lineage>
        <taxon>Eukaryota</taxon>
        <taxon>Viridiplantae</taxon>
        <taxon>Chlorophyta</taxon>
        <taxon>core chlorophytes</taxon>
        <taxon>Trebouxiophyceae</taxon>
        <taxon>Chlorellales</taxon>
        <taxon>Chlorellaceae</taxon>
        <taxon>Chlorella clade</taxon>
        <taxon>Chlorella</taxon>
    </lineage>
</organism>
<reference evidence="5 6" key="1">
    <citation type="journal article" date="2010" name="Plant Cell">
        <title>The Chlorella variabilis NC64A genome reveals adaptation to photosymbiosis, coevolution with viruses, and cryptic sex.</title>
        <authorList>
            <person name="Blanc G."/>
            <person name="Duncan G."/>
            <person name="Agarkova I."/>
            <person name="Borodovsky M."/>
            <person name="Gurnon J."/>
            <person name="Kuo A."/>
            <person name="Lindquist E."/>
            <person name="Lucas S."/>
            <person name="Pangilinan J."/>
            <person name="Polle J."/>
            <person name="Salamov A."/>
            <person name="Terry A."/>
            <person name="Yamada T."/>
            <person name="Dunigan D.D."/>
            <person name="Grigoriev I.V."/>
            <person name="Claverie J.M."/>
            <person name="Van Etten J.L."/>
        </authorList>
    </citation>
    <scope>NUCLEOTIDE SEQUENCE [LARGE SCALE GENOMIC DNA]</scope>
    <source>
        <strain evidence="5 6">NC64A</strain>
    </source>
</reference>
<keyword evidence="2" id="KW-0539">Nucleus</keyword>
<sequence length="395" mass="42141">MDWQQPPPAGAAPGAATQLPPPVTTGSAAAPPHHAKTTQMVRPPVPLGPVAAAPTKRVGRKGAGRRIMSVGAAEPEELVKLGPEISRTSERLRTGWRPVQLSAEDKATPVVLDDRQLTASSSAGYSMVRATHGAFTGTWYYEVKVDQLGPTGAARIGWSTRHAELNAPVGADKCGFSYRSAQGSKVHAAWRDDYGEPFGQGDVVGCVLHMPEGGRPFERGVADVVKYKGKLYFEEQEQADPQKLPGSFVAFTLNGRLQGKAYEDIAEGTYCPAISLYTNPTKQQTAATVTVNFGEQGFAFDPPQIDGCQTPRPAFEMAGPRPGQQQQQPEQRLSAQGQAASEQLEQQQARQATEPPEQHLQQEVRPMEVEPGAAPAQQQQSASEQAAPGSTGMGG</sequence>
<dbReference type="InterPro" id="IPR013320">
    <property type="entry name" value="ConA-like_dom_sf"/>
</dbReference>
<dbReference type="RefSeq" id="XP_005842999.1">
    <property type="nucleotide sequence ID" value="XM_005842937.1"/>
</dbReference>
<dbReference type="OMA" id="HAKTTQM"/>
<dbReference type="Pfam" id="PF00622">
    <property type="entry name" value="SPRY"/>
    <property type="match status" value="1"/>
</dbReference>
<dbReference type="GeneID" id="17350328"/>